<dbReference type="PANTHER" id="PTHR46193:SF10">
    <property type="entry name" value="6-PHOSPHOGLUCONATE PHOSPHATASE"/>
    <property type="match status" value="1"/>
</dbReference>
<dbReference type="GO" id="GO:0003824">
    <property type="term" value="F:catalytic activity"/>
    <property type="evidence" value="ECO:0007669"/>
    <property type="project" value="UniProtKB-ARBA"/>
</dbReference>
<dbReference type="GO" id="GO:0046872">
    <property type="term" value="F:metal ion binding"/>
    <property type="evidence" value="ECO:0007669"/>
    <property type="project" value="UniProtKB-KW"/>
</dbReference>
<dbReference type="STRING" id="670154.SAMN04488002_1600"/>
<dbReference type="PRINTS" id="PR00413">
    <property type="entry name" value="HADHALOGNASE"/>
</dbReference>
<dbReference type="InterPro" id="IPR023214">
    <property type="entry name" value="HAD_sf"/>
</dbReference>
<accession>A0A1I6GK02</accession>
<keyword evidence="4" id="KW-0460">Magnesium</keyword>
<evidence type="ECO:0000256" key="4">
    <source>
        <dbReference type="ARBA" id="ARBA00022842"/>
    </source>
</evidence>
<evidence type="ECO:0000256" key="2">
    <source>
        <dbReference type="ARBA" id="ARBA00006171"/>
    </source>
</evidence>
<dbReference type="RefSeq" id="WP_090214825.1">
    <property type="nucleotide sequence ID" value="NZ_FOYO01000001.1"/>
</dbReference>
<reference evidence="6" key="1">
    <citation type="submission" date="2016-10" db="EMBL/GenBank/DDBJ databases">
        <authorList>
            <person name="Varghese N."/>
            <person name="Submissions S."/>
        </authorList>
    </citation>
    <scope>NUCLEOTIDE SEQUENCE [LARGE SCALE GENOMIC DNA]</scope>
    <source>
        <strain evidence="6">DSM 26921</strain>
    </source>
</reference>
<sequence>MTSPPAAVVFDLDGCLVDSEPLVIAAIVEELQVENLNRLTFNDIRAGFLGMAMPVIWDSAAQGTGRAMPDDFVTRVEARLFTTFPAQLGCIDGVPQMLAKLSDNGVAVAIATGGSLRRMGEALRVCDLADTFKDVGFSADQVARGKPAPDLFEFAARNLGVDPKDCVVMEDSPHGVEGAVAAGMRVVGFVGGSHLHGMRDTHAQLLASKGAADVLTDIESVTAALLAHG</sequence>
<name>A0A1I6GK02_9RHOB</name>
<dbReference type="Pfam" id="PF00702">
    <property type="entry name" value="Hydrolase"/>
    <property type="match status" value="1"/>
</dbReference>
<dbReference type="InterPro" id="IPR006439">
    <property type="entry name" value="HAD-SF_hydro_IA"/>
</dbReference>
<dbReference type="InterPro" id="IPR036412">
    <property type="entry name" value="HAD-like_sf"/>
</dbReference>
<dbReference type="Gene3D" id="1.10.150.240">
    <property type="entry name" value="Putative phosphatase, domain 2"/>
    <property type="match status" value="1"/>
</dbReference>
<dbReference type="Gene3D" id="3.40.50.1000">
    <property type="entry name" value="HAD superfamily/HAD-like"/>
    <property type="match status" value="1"/>
</dbReference>
<dbReference type="SUPFAM" id="SSF56784">
    <property type="entry name" value="HAD-like"/>
    <property type="match status" value="1"/>
</dbReference>
<comment type="cofactor">
    <cofactor evidence="1">
        <name>Mg(2+)</name>
        <dbReference type="ChEBI" id="CHEBI:18420"/>
    </cofactor>
</comment>
<dbReference type="PANTHER" id="PTHR46193">
    <property type="entry name" value="6-PHOSPHOGLUCONATE PHOSPHATASE"/>
    <property type="match status" value="1"/>
</dbReference>
<proteinExistence type="inferred from homology"/>
<keyword evidence="3" id="KW-0479">Metal-binding</keyword>
<dbReference type="SFLD" id="SFLDS00003">
    <property type="entry name" value="Haloacid_Dehalogenase"/>
    <property type="match status" value="1"/>
</dbReference>
<gene>
    <name evidence="5" type="ORF">SAMN04488002_1600</name>
</gene>
<keyword evidence="6" id="KW-1185">Reference proteome</keyword>
<dbReference type="OrthoDB" id="9797743at2"/>
<evidence type="ECO:0000313" key="6">
    <source>
        <dbReference type="Proteomes" id="UP000199658"/>
    </source>
</evidence>
<dbReference type="SFLD" id="SFLDG01129">
    <property type="entry name" value="C1.5:_HAD__Beta-PGM__Phosphata"/>
    <property type="match status" value="1"/>
</dbReference>
<evidence type="ECO:0000256" key="1">
    <source>
        <dbReference type="ARBA" id="ARBA00001946"/>
    </source>
</evidence>
<comment type="similarity">
    <text evidence="2">Belongs to the HAD-like hydrolase superfamily. CbbY/CbbZ/Gph/YieH family.</text>
</comment>
<dbReference type="InterPro" id="IPR051600">
    <property type="entry name" value="Beta-PGM-like"/>
</dbReference>
<dbReference type="InterPro" id="IPR023198">
    <property type="entry name" value="PGP-like_dom2"/>
</dbReference>
<protein>
    <submittedName>
        <fullName evidence="5">Haloacid dehalogenase superfamily, subfamily IA, variant 3 with third motif having DD or ED</fullName>
    </submittedName>
</protein>
<dbReference type="Proteomes" id="UP000199658">
    <property type="component" value="Unassembled WGS sequence"/>
</dbReference>
<organism evidence="5 6">
    <name type="scientific">Litoreibacter janthinus</name>
    <dbReference type="NCBI Taxonomy" id="670154"/>
    <lineage>
        <taxon>Bacteria</taxon>
        <taxon>Pseudomonadati</taxon>
        <taxon>Pseudomonadota</taxon>
        <taxon>Alphaproteobacteria</taxon>
        <taxon>Rhodobacterales</taxon>
        <taxon>Roseobacteraceae</taxon>
        <taxon>Litoreibacter</taxon>
    </lineage>
</organism>
<dbReference type="SFLD" id="SFLDG01135">
    <property type="entry name" value="C1.5.6:_HAD__Beta-PGM__Phospha"/>
    <property type="match status" value="1"/>
</dbReference>
<evidence type="ECO:0000256" key="3">
    <source>
        <dbReference type="ARBA" id="ARBA00022723"/>
    </source>
</evidence>
<dbReference type="EMBL" id="FOYO01000001">
    <property type="protein sequence ID" value="SFR42523.1"/>
    <property type="molecule type" value="Genomic_DNA"/>
</dbReference>
<evidence type="ECO:0000313" key="5">
    <source>
        <dbReference type="EMBL" id="SFR42523.1"/>
    </source>
</evidence>
<dbReference type="NCBIfam" id="TIGR01509">
    <property type="entry name" value="HAD-SF-IA-v3"/>
    <property type="match status" value="1"/>
</dbReference>
<dbReference type="AlphaFoldDB" id="A0A1I6GK02"/>